<dbReference type="GO" id="GO:0005737">
    <property type="term" value="C:cytoplasm"/>
    <property type="evidence" value="ECO:0007669"/>
    <property type="project" value="TreeGrafter"/>
</dbReference>
<evidence type="ECO:0000313" key="3">
    <source>
        <dbReference type="Proteomes" id="UP001445076"/>
    </source>
</evidence>
<dbReference type="InterPro" id="IPR001012">
    <property type="entry name" value="UBX_dom"/>
</dbReference>
<protein>
    <recommendedName>
        <fullName evidence="1">UBX domain-containing protein</fullName>
    </recommendedName>
</protein>
<dbReference type="EMBL" id="JARKIK010000091">
    <property type="protein sequence ID" value="KAK8723132.1"/>
    <property type="molecule type" value="Genomic_DNA"/>
</dbReference>
<keyword evidence="3" id="KW-1185">Reference proteome</keyword>
<dbReference type="AlphaFoldDB" id="A0AAW0W1M9"/>
<dbReference type="GO" id="GO:0042593">
    <property type="term" value="P:glucose homeostasis"/>
    <property type="evidence" value="ECO:0007669"/>
    <property type="project" value="TreeGrafter"/>
</dbReference>
<reference evidence="2 3" key="1">
    <citation type="journal article" date="2024" name="BMC Genomics">
        <title>Genome assembly of redclaw crayfish (Cherax quadricarinatus) provides insights into its immune adaptation and hypoxia tolerance.</title>
        <authorList>
            <person name="Liu Z."/>
            <person name="Zheng J."/>
            <person name="Li H."/>
            <person name="Fang K."/>
            <person name="Wang S."/>
            <person name="He J."/>
            <person name="Zhou D."/>
            <person name="Weng S."/>
            <person name="Chi M."/>
            <person name="Gu Z."/>
            <person name="He J."/>
            <person name="Li F."/>
            <person name="Wang M."/>
        </authorList>
    </citation>
    <scope>NUCLEOTIDE SEQUENCE [LARGE SCALE GENOMIC DNA]</scope>
    <source>
        <strain evidence="2">ZL_2023a</strain>
    </source>
</reference>
<dbReference type="PANTHER" id="PTHR46467:SF1">
    <property type="entry name" value="TETHER CONTAINING UBX DOMAIN FOR GLUT4"/>
    <property type="match status" value="1"/>
</dbReference>
<comment type="caution">
    <text evidence="2">The sequence shown here is derived from an EMBL/GenBank/DDBJ whole genome shotgun (WGS) entry which is preliminary data.</text>
</comment>
<proteinExistence type="predicted"/>
<dbReference type="Pfam" id="PF00789">
    <property type="entry name" value="UBX"/>
    <property type="match status" value="1"/>
</dbReference>
<dbReference type="InterPro" id="IPR029071">
    <property type="entry name" value="Ubiquitin-like_domsf"/>
</dbReference>
<dbReference type="PROSITE" id="PS50033">
    <property type="entry name" value="UBX"/>
    <property type="match status" value="1"/>
</dbReference>
<feature type="domain" description="UBX" evidence="1">
    <location>
        <begin position="113"/>
        <end position="167"/>
    </location>
</feature>
<sequence>GSEQMKSLLPMDVDGNDVPLSANVPADAEPSLVLTKEKVIKLGSNNAILFSMDDAPSTHVHDEDDTFFELSANEVKKLHQEQLKELHELAEAPIMTQQMREMEKNAKILTALSRFPVTQLRIHFPDDHVIQASFNSSDTIASVVEFIKQFITDPTAEFSLHTRHPPRVLSHDMTLIAAECVPNARVYFVRSNGGPPYLNDDTLAKKSSFASACGSLVQRKQRRKACNESSTAYSATVSSSPMPPATEIDDEEAMYRRTSNRATGAVPKLPKWFKMGK</sequence>
<organism evidence="2 3">
    <name type="scientific">Cherax quadricarinatus</name>
    <name type="common">Australian red claw crayfish</name>
    <dbReference type="NCBI Taxonomy" id="27406"/>
    <lineage>
        <taxon>Eukaryota</taxon>
        <taxon>Metazoa</taxon>
        <taxon>Ecdysozoa</taxon>
        <taxon>Arthropoda</taxon>
        <taxon>Crustacea</taxon>
        <taxon>Multicrustacea</taxon>
        <taxon>Malacostraca</taxon>
        <taxon>Eumalacostraca</taxon>
        <taxon>Eucarida</taxon>
        <taxon>Decapoda</taxon>
        <taxon>Pleocyemata</taxon>
        <taxon>Astacidea</taxon>
        <taxon>Parastacoidea</taxon>
        <taxon>Parastacidae</taxon>
        <taxon>Cherax</taxon>
    </lineage>
</organism>
<feature type="non-terminal residue" evidence="2">
    <location>
        <position position="1"/>
    </location>
</feature>
<dbReference type="SMART" id="SM00166">
    <property type="entry name" value="UBX"/>
    <property type="match status" value="1"/>
</dbReference>
<dbReference type="GO" id="GO:0005634">
    <property type="term" value="C:nucleus"/>
    <property type="evidence" value="ECO:0007669"/>
    <property type="project" value="TreeGrafter"/>
</dbReference>
<accession>A0AAW0W1M9</accession>
<gene>
    <name evidence="2" type="ORF">OTU49_011858</name>
</gene>
<evidence type="ECO:0000313" key="2">
    <source>
        <dbReference type="EMBL" id="KAK8723132.1"/>
    </source>
</evidence>
<dbReference type="GO" id="GO:0006886">
    <property type="term" value="P:intracellular protein transport"/>
    <property type="evidence" value="ECO:0007669"/>
    <property type="project" value="TreeGrafter"/>
</dbReference>
<dbReference type="Proteomes" id="UP001445076">
    <property type="component" value="Unassembled WGS sequence"/>
</dbReference>
<dbReference type="Gene3D" id="3.10.20.90">
    <property type="entry name" value="Phosphatidylinositol 3-kinase Catalytic Subunit, Chain A, domain 1"/>
    <property type="match status" value="1"/>
</dbReference>
<name>A0AAW0W1M9_CHEQU</name>
<dbReference type="PANTHER" id="PTHR46467">
    <property type="entry name" value="TETHER CONTAINING UBX DOMAIN FOR GLUT4"/>
    <property type="match status" value="1"/>
</dbReference>
<evidence type="ECO:0000259" key="1">
    <source>
        <dbReference type="PROSITE" id="PS50033"/>
    </source>
</evidence>
<dbReference type="GO" id="GO:0012506">
    <property type="term" value="C:vesicle membrane"/>
    <property type="evidence" value="ECO:0007669"/>
    <property type="project" value="TreeGrafter"/>
</dbReference>
<dbReference type="CDD" id="cd16118">
    <property type="entry name" value="UBX2_UBXN9"/>
    <property type="match status" value="1"/>
</dbReference>
<dbReference type="SUPFAM" id="SSF54236">
    <property type="entry name" value="Ubiquitin-like"/>
    <property type="match status" value="1"/>
</dbReference>